<dbReference type="PANTHER" id="PTHR43045:SF2">
    <property type="entry name" value="INNER MEMBRANE METABOLITE TRANSPORT PROTEIN YHJE"/>
    <property type="match status" value="1"/>
</dbReference>
<evidence type="ECO:0000256" key="3">
    <source>
        <dbReference type="ARBA" id="ARBA00022475"/>
    </source>
</evidence>
<evidence type="ECO:0000256" key="1">
    <source>
        <dbReference type="ARBA" id="ARBA00004651"/>
    </source>
</evidence>
<keyword evidence="10" id="KW-1185">Reference proteome</keyword>
<evidence type="ECO:0000259" key="8">
    <source>
        <dbReference type="PROSITE" id="PS50850"/>
    </source>
</evidence>
<dbReference type="EMBL" id="QFYQ01000001">
    <property type="protein sequence ID" value="RAK55687.1"/>
    <property type="molecule type" value="Genomic_DNA"/>
</dbReference>
<evidence type="ECO:0000313" key="9">
    <source>
        <dbReference type="EMBL" id="RAK55687.1"/>
    </source>
</evidence>
<evidence type="ECO:0000256" key="6">
    <source>
        <dbReference type="ARBA" id="ARBA00023136"/>
    </source>
</evidence>
<dbReference type="Proteomes" id="UP000249254">
    <property type="component" value="Unassembled WGS sequence"/>
</dbReference>
<comment type="caution">
    <text evidence="9">The sequence shown here is derived from an EMBL/GenBank/DDBJ whole genome shotgun (WGS) entry which is preliminary data.</text>
</comment>
<dbReference type="InterPro" id="IPR020846">
    <property type="entry name" value="MFS_dom"/>
</dbReference>
<evidence type="ECO:0000256" key="5">
    <source>
        <dbReference type="ARBA" id="ARBA00022989"/>
    </source>
</evidence>
<dbReference type="GO" id="GO:0022857">
    <property type="term" value="F:transmembrane transporter activity"/>
    <property type="evidence" value="ECO:0007669"/>
    <property type="project" value="InterPro"/>
</dbReference>
<keyword evidence="2" id="KW-0813">Transport</keyword>
<feature type="transmembrane region" description="Helical" evidence="7">
    <location>
        <begin position="207"/>
        <end position="226"/>
    </location>
</feature>
<keyword evidence="5 7" id="KW-1133">Transmembrane helix</keyword>
<evidence type="ECO:0000256" key="7">
    <source>
        <dbReference type="SAM" id="Phobius"/>
    </source>
</evidence>
<accession>A0A328AMB8</accession>
<dbReference type="SUPFAM" id="SSF103473">
    <property type="entry name" value="MFS general substrate transporter"/>
    <property type="match status" value="1"/>
</dbReference>
<dbReference type="InterPro" id="IPR036259">
    <property type="entry name" value="MFS_trans_sf"/>
</dbReference>
<feature type="transmembrane region" description="Helical" evidence="7">
    <location>
        <begin position="76"/>
        <end position="94"/>
    </location>
</feature>
<sequence>MAMSQEYARGYVLPSSFGLEVEARRLHSSARAPGLGDVAGAVAIGAFPKAFDAFTCLAAAVFIFPQVLFPGMDRTLAVAASLGVCALAYAMGPLGEILFRAVDRRHGRGVRLTAARFMLGASTAAIAFLPAGALAVLFLAACRTAQGLALGGVRADSPALAQVALTREGRVSLAFVRSLGVLAALLLAAAIFAIFKVGLSAADFAAWGWRYPFVLGVAANTVALFADLRLLATHDREQAPDRPAVRLAAVDGARVD</sequence>
<keyword evidence="4 7" id="KW-0812">Transmembrane</keyword>
<evidence type="ECO:0000313" key="10">
    <source>
        <dbReference type="Proteomes" id="UP000249254"/>
    </source>
</evidence>
<comment type="subcellular location">
    <subcellularLocation>
        <location evidence="1">Cell membrane</location>
        <topology evidence="1">Multi-pass membrane protein</topology>
    </subcellularLocation>
</comment>
<proteinExistence type="predicted"/>
<dbReference type="PANTHER" id="PTHR43045">
    <property type="entry name" value="SHIKIMATE TRANSPORTER"/>
    <property type="match status" value="1"/>
</dbReference>
<keyword evidence="3" id="KW-1003">Cell membrane</keyword>
<evidence type="ECO:0000256" key="2">
    <source>
        <dbReference type="ARBA" id="ARBA00022448"/>
    </source>
</evidence>
<feature type="transmembrane region" description="Helical" evidence="7">
    <location>
        <begin position="174"/>
        <end position="195"/>
    </location>
</feature>
<dbReference type="GO" id="GO:0005886">
    <property type="term" value="C:plasma membrane"/>
    <property type="evidence" value="ECO:0007669"/>
    <property type="project" value="UniProtKB-SubCell"/>
</dbReference>
<dbReference type="PROSITE" id="PS50850">
    <property type="entry name" value="MFS"/>
    <property type="match status" value="1"/>
</dbReference>
<keyword evidence="6 7" id="KW-0472">Membrane</keyword>
<feature type="transmembrane region" description="Helical" evidence="7">
    <location>
        <begin position="114"/>
        <end position="140"/>
    </location>
</feature>
<reference evidence="10" key="1">
    <citation type="submission" date="2018-05" db="EMBL/GenBank/DDBJ databases">
        <authorList>
            <person name="Li X."/>
        </authorList>
    </citation>
    <scope>NUCLEOTIDE SEQUENCE [LARGE SCALE GENOMIC DNA]</scope>
    <source>
        <strain evidence="10">LX32</strain>
    </source>
</reference>
<protein>
    <recommendedName>
        <fullName evidence="8">Major facilitator superfamily (MFS) profile domain-containing protein</fullName>
    </recommendedName>
</protein>
<feature type="transmembrane region" description="Helical" evidence="7">
    <location>
        <begin position="38"/>
        <end position="64"/>
    </location>
</feature>
<organism evidence="9 10">
    <name type="scientific">Phenylobacterium soli</name>
    <dbReference type="NCBI Taxonomy" id="2170551"/>
    <lineage>
        <taxon>Bacteria</taxon>
        <taxon>Pseudomonadati</taxon>
        <taxon>Pseudomonadota</taxon>
        <taxon>Alphaproteobacteria</taxon>
        <taxon>Caulobacterales</taxon>
        <taxon>Caulobacteraceae</taxon>
        <taxon>Phenylobacterium</taxon>
    </lineage>
</organism>
<dbReference type="AlphaFoldDB" id="A0A328AMB8"/>
<name>A0A328AMB8_9CAUL</name>
<feature type="domain" description="Major facilitator superfamily (MFS) profile" evidence="8">
    <location>
        <begin position="38"/>
        <end position="256"/>
    </location>
</feature>
<evidence type="ECO:0000256" key="4">
    <source>
        <dbReference type="ARBA" id="ARBA00022692"/>
    </source>
</evidence>
<gene>
    <name evidence="9" type="ORF">DJ017_14805</name>
</gene>